<dbReference type="InterPro" id="IPR036291">
    <property type="entry name" value="NAD(P)-bd_dom_sf"/>
</dbReference>
<comment type="caution">
    <text evidence="4">The sequence shown here is derived from an EMBL/GenBank/DDBJ whole genome shotgun (WGS) entry which is preliminary data.</text>
</comment>
<keyword evidence="2" id="KW-1133">Transmembrane helix</keyword>
<evidence type="ECO:0000313" key="4">
    <source>
        <dbReference type="EMBL" id="TCJ18289.1"/>
    </source>
</evidence>
<evidence type="ECO:0000256" key="1">
    <source>
        <dbReference type="ARBA" id="ARBA00007637"/>
    </source>
</evidence>
<dbReference type="SUPFAM" id="SSF51735">
    <property type="entry name" value="NAD(P)-binding Rossmann-fold domains"/>
    <property type="match status" value="1"/>
</dbReference>
<dbReference type="AlphaFoldDB" id="A0A4R1BLP4"/>
<dbReference type="Proteomes" id="UP000295244">
    <property type="component" value="Unassembled WGS sequence"/>
</dbReference>
<feature type="transmembrane region" description="Helical" evidence="2">
    <location>
        <begin position="7"/>
        <end position="25"/>
    </location>
</feature>
<name>A0A4R1BLP4_9ACTN</name>
<dbReference type="RefSeq" id="WP_132689864.1">
    <property type="nucleotide sequence ID" value="NZ_SKBU01000012.1"/>
</dbReference>
<reference evidence="4 5" key="1">
    <citation type="submission" date="2019-03" db="EMBL/GenBank/DDBJ databases">
        <title>Whole genome sequence of a novel Rubrobacter taiwanensis strain, isolated from Yellowstone National Park.</title>
        <authorList>
            <person name="Freed S."/>
            <person name="Ramaley R.F."/>
            <person name="Kyndt J.A."/>
        </authorList>
    </citation>
    <scope>NUCLEOTIDE SEQUENCE [LARGE SCALE GENOMIC DNA]</scope>
    <source>
        <strain evidence="4 5">Yellowstone</strain>
    </source>
</reference>
<dbReference type="Pfam" id="PF01370">
    <property type="entry name" value="Epimerase"/>
    <property type="match status" value="1"/>
</dbReference>
<dbReference type="OrthoDB" id="9801785at2"/>
<dbReference type="EMBL" id="SKBU01000012">
    <property type="protein sequence ID" value="TCJ18289.1"/>
    <property type="molecule type" value="Genomic_DNA"/>
</dbReference>
<keyword evidence="5" id="KW-1185">Reference proteome</keyword>
<keyword evidence="2" id="KW-0472">Membrane</keyword>
<dbReference type="Gene3D" id="3.40.50.720">
    <property type="entry name" value="NAD(P)-binding Rossmann-like Domain"/>
    <property type="match status" value="1"/>
</dbReference>
<dbReference type="PANTHER" id="PTHR43000">
    <property type="entry name" value="DTDP-D-GLUCOSE 4,6-DEHYDRATASE-RELATED"/>
    <property type="match status" value="1"/>
</dbReference>
<protein>
    <submittedName>
        <fullName evidence="4">NAD-dependent epimerase/dehydratase family protein</fullName>
    </submittedName>
</protein>
<evidence type="ECO:0000256" key="2">
    <source>
        <dbReference type="SAM" id="Phobius"/>
    </source>
</evidence>
<dbReference type="InterPro" id="IPR001509">
    <property type="entry name" value="Epimerase_deHydtase"/>
</dbReference>
<organism evidence="4 5">
    <name type="scientific">Rubrobacter taiwanensis</name>
    <dbReference type="NCBI Taxonomy" id="185139"/>
    <lineage>
        <taxon>Bacteria</taxon>
        <taxon>Bacillati</taxon>
        <taxon>Actinomycetota</taxon>
        <taxon>Rubrobacteria</taxon>
        <taxon>Rubrobacterales</taxon>
        <taxon>Rubrobacteraceae</taxon>
        <taxon>Rubrobacter</taxon>
    </lineage>
</organism>
<accession>A0A4R1BLP4</accession>
<evidence type="ECO:0000313" key="5">
    <source>
        <dbReference type="Proteomes" id="UP000295244"/>
    </source>
</evidence>
<comment type="similarity">
    <text evidence="1">Belongs to the NAD(P)-dependent epimerase/dehydratase family.</text>
</comment>
<gene>
    <name evidence="4" type="ORF">E0L93_05990</name>
</gene>
<evidence type="ECO:0000259" key="3">
    <source>
        <dbReference type="Pfam" id="PF01370"/>
    </source>
</evidence>
<keyword evidence="2" id="KW-0812">Transmembrane</keyword>
<proteinExistence type="inferred from homology"/>
<sequence length="349" mass="39928">MREKKRVLITGGAGFLGINLIRYLHERGYELVSLDIADFDYPDMRDEVKIIRGDIRDRRAVERAMEDVDIVVHTAAALPLYSPEEIYTTDVEGTRNLLEAAHHRGVERFVHISSTAVYGIPDHHPLYEDDRLEGVGPYGQAKIQAEMVCLEWRAKGMVVPIIRPKSFVGPERLGVFALLYDWALDGRNFPMIGSGNNRYQLLDVEDLCEAIHRTMTLPEDVVNDTFNIGAKEFATMKEDYQAVLDRAGHGKRVIGFPAAPAIWGLRLLDRLGLSPLYRWVYETASKDSFVSIEKAEKKLGFTPKYSNREALLRNFEWYIENRKQFEKKSGVSHRVPWKQGALGLLKRFF</sequence>
<feature type="domain" description="NAD-dependent epimerase/dehydratase" evidence="3">
    <location>
        <begin position="7"/>
        <end position="229"/>
    </location>
</feature>